<feature type="region of interest" description="Disordered" evidence="1">
    <location>
        <begin position="50"/>
        <end position="75"/>
    </location>
</feature>
<gene>
    <name evidence="2" type="ORF">KK1_034334</name>
    <name evidence="3" type="ORF">KK1_034354</name>
</gene>
<dbReference type="AlphaFoldDB" id="A0A151RNS6"/>
<evidence type="ECO:0000313" key="3">
    <source>
        <dbReference type="EMBL" id="KYP44190.1"/>
    </source>
</evidence>
<dbReference type="SUPFAM" id="SSF57756">
    <property type="entry name" value="Retrovirus zinc finger-like domains"/>
    <property type="match status" value="1"/>
</dbReference>
<dbReference type="Proteomes" id="UP000075243">
    <property type="component" value="Unassembled WGS sequence"/>
</dbReference>
<dbReference type="GO" id="GO:0008270">
    <property type="term" value="F:zinc ion binding"/>
    <property type="evidence" value="ECO:0007669"/>
    <property type="project" value="InterPro"/>
</dbReference>
<feature type="compositionally biased region" description="Basic and acidic residues" evidence="1">
    <location>
        <begin position="59"/>
        <end position="71"/>
    </location>
</feature>
<dbReference type="EMBL" id="KQ483637">
    <property type="protein sequence ID" value="KYP44171.1"/>
    <property type="molecule type" value="Genomic_DNA"/>
</dbReference>
<accession>A0A151RNS6</accession>
<dbReference type="Gene3D" id="4.10.60.10">
    <property type="entry name" value="Zinc finger, CCHC-type"/>
    <property type="match status" value="1"/>
</dbReference>
<organism evidence="3 4">
    <name type="scientific">Cajanus cajan</name>
    <name type="common">Pigeon pea</name>
    <name type="synonym">Cajanus indicus</name>
    <dbReference type="NCBI Taxonomy" id="3821"/>
    <lineage>
        <taxon>Eukaryota</taxon>
        <taxon>Viridiplantae</taxon>
        <taxon>Streptophyta</taxon>
        <taxon>Embryophyta</taxon>
        <taxon>Tracheophyta</taxon>
        <taxon>Spermatophyta</taxon>
        <taxon>Magnoliopsida</taxon>
        <taxon>eudicotyledons</taxon>
        <taxon>Gunneridae</taxon>
        <taxon>Pentapetalae</taxon>
        <taxon>rosids</taxon>
        <taxon>fabids</taxon>
        <taxon>Fabales</taxon>
        <taxon>Fabaceae</taxon>
        <taxon>Papilionoideae</taxon>
        <taxon>50 kb inversion clade</taxon>
        <taxon>NPAAA clade</taxon>
        <taxon>indigoferoid/millettioid clade</taxon>
        <taxon>Phaseoleae</taxon>
        <taxon>Cajanus</taxon>
    </lineage>
</organism>
<evidence type="ECO:0000313" key="4">
    <source>
        <dbReference type="Proteomes" id="UP000075243"/>
    </source>
</evidence>
<sequence>MILVGLPPELESVRNQILSAPIIPTYDIVSEQLLRLSISHTVATPSATAVDSSALVSHSSDRGSGRNEGRGKQNRHCNYCRYFGHIEVNCHKKAREQSSSANVAHVPNTTSSTDFCSLTDITISASD</sequence>
<protein>
    <recommendedName>
        <fullName evidence="5">Retrovirus-related Pol polyprotein from transposon TNT 1-94</fullName>
    </recommendedName>
</protein>
<reference evidence="3 4" key="1">
    <citation type="journal article" date="2012" name="Nat. Biotechnol.">
        <title>Draft genome sequence of pigeonpea (Cajanus cajan), an orphan legume crop of resource-poor farmers.</title>
        <authorList>
            <person name="Varshney R.K."/>
            <person name="Chen W."/>
            <person name="Li Y."/>
            <person name="Bharti A.K."/>
            <person name="Saxena R.K."/>
            <person name="Schlueter J.A."/>
            <person name="Donoghue M.T."/>
            <person name="Azam S."/>
            <person name="Fan G."/>
            <person name="Whaley A.M."/>
            <person name="Farmer A.D."/>
            <person name="Sheridan J."/>
            <person name="Iwata A."/>
            <person name="Tuteja R."/>
            <person name="Penmetsa R.V."/>
            <person name="Wu W."/>
            <person name="Upadhyaya H.D."/>
            <person name="Yang S.P."/>
            <person name="Shah T."/>
            <person name="Saxena K.B."/>
            <person name="Michael T."/>
            <person name="McCombie W.R."/>
            <person name="Yang B."/>
            <person name="Zhang G."/>
            <person name="Yang H."/>
            <person name="Wang J."/>
            <person name="Spillane C."/>
            <person name="Cook D.R."/>
            <person name="May G.D."/>
            <person name="Xu X."/>
            <person name="Jackson S.A."/>
        </authorList>
    </citation>
    <scope>NUCLEOTIDE SEQUENCE [LARGE SCALE GENOMIC DNA]</scope>
    <source>
        <strain evidence="4">cv. Asha</strain>
    </source>
</reference>
<dbReference type="GO" id="GO:0003676">
    <property type="term" value="F:nucleic acid binding"/>
    <property type="evidence" value="ECO:0007669"/>
    <property type="project" value="InterPro"/>
</dbReference>
<keyword evidence="4" id="KW-1185">Reference proteome</keyword>
<dbReference type="InterPro" id="IPR036875">
    <property type="entry name" value="Znf_CCHC_sf"/>
</dbReference>
<dbReference type="Gramene" id="C.cajan_30831.t">
    <property type="protein sequence ID" value="C.cajan_30831.t.cds1"/>
    <property type="gene ID" value="C.cajan_30831"/>
</dbReference>
<evidence type="ECO:0008006" key="5">
    <source>
        <dbReference type="Google" id="ProtNLM"/>
    </source>
</evidence>
<evidence type="ECO:0000313" key="2">
    <source>
        <dbReference type="EMBL" id="KYP44171.1"/>
    </source>
</evidence>
<dbReference type="Gramene" id="C.cajan_30850.t">
    <property type="protein sequence ID" value="C.cajan_30850.t.cds1"/>
    <property type="gene ID" value="C.cajan_30850"/>
</dbReference>
<name>A0A151RNS6_CAJCA</name>
<dbReference type="EMBL" id="KQ483637">
    <property type="protein sequence ID" value="KYP44190.1"/>
    <property type="molecule type" value="Genomic_DNA"/>
</dbReference>
<evidence type="ECO:0000256" key="1">
    <source>
        <dbReference type="SAM" id="MobiDB-lite"/>
    </source>
</evidence>
<proteinExistence type="predicted"/>